<evidence type="ECO:0000313" key="2">
    <source>
        <dbReference type="Proteomes" id="UP000473470"/>
    </source>
</evidence>
<accession>A0A6L3MV57</accession>
<dbReference type="Proteomes" id="UP000473470">
    <property type="component" value="Unassembled WGS sequence"/>
</dbReference>
<name>A0A6L3MV57_9BURK</name>
<organism evidence="1 2">
    <name type="scientific">Burkholderia stagnalis</name>
    <dbReference type="NCBI Taxonomy" id="1503054"/>
    <lineage>
        <taxon>Bacteria</taxon>
        <taxon>Pseudomonadati</taxon>
        <taxon>Pseudomonadota</taxon>
        <taxon>Betaproteobacteria</taxon>
        <taxon>Burkholderiales</taxon>
        <taxon>Burkholderiaceae</taxon>
        <taxon>Burkholderia</taxon>
        <taxon>Burkholderia cepacia complex</taxon>
    </lineage>
</organism>
<evidence type="ECO:0000313" key="1">
    <source>
        <dbReference type="EMBL" id="KAB0636923.1"/>
    </source>
</evidence>
<protein>
    <submittedName>
        <fullName evidence="1">Uncharacterized protein</fullName>
    </submittedName>
</protein>
<gene>
    <name evidence="1" type="ORF">F7R25_17795</name>
</gene>
<sequence length="420" mass="47198">MRFTEYVVLESADKAIDPLGFRRPAGALQDMLFPQFTVLTVRPAYLSSLCGILDKLADETFKVQQLSQRFRALEIYWGIANASVNSSVINVTKYQRLLCEQVRLDGIPTRHPIYQRLSYGTLGHYSSAALRWGLVEADGRTLSPLGRDLADAFSSRNRAGRFRDALANWQDNHVVSQRDFERAGECYGLDAPASRGESEIWRQLIGNWCKKNPRVEPLWRAPPEWQTLQAGFANSSAYQTFWTDARQQYDGLAAELTAMARFERLAAATQFVLDLHIASLEYGDTFRNVLPQGADTFAAAVTALAAAYFAAPAFHDSRRLFASIAQAAGNFVALTRCVVDHHIDHQTAKGTSPIVNHDELLVTGRVNLDMLKAALVIFDNASDGAAARLDGLQYLYRRQWHFEKCRSWHDWAFPQTEAMQ</sequence>
<proteinExistence type="predicted"/>
<comment type="caution">
    <text evidence="1">The sequence shown here is derived from an EMBL/GenBank/DDBJ whole genome shotgun (WGS) entry which is preliminary data.</text>
</comment>
<dbReference type="EMBL" id="VZOK01000024">
    <property type="protein sequence ID" value="KAB0636923.1"/>
    <property type="molecule type" value="Genomic_DNA"/>
</dbReference>
<reference evidence="1 2" key="1">
    <citation type="submission" date="2019-09" db="EMBL/GenBank/DDBJ databases">
        <title>Draft genome sequences of 48 bacterial type strains from the CCUG.</title>
        <authorList>
            <person name="Tunovic T."/>
            <person name="Pineiro-Iglesias B."/>
            <person name="Unosson C."/>
            <person name="Inganas E."/>
            <person name="Ohlen M."/>
            <person name="Cardew S."/>
            <person name="Jensie-Markopoulos S."/>
            <person name="Salva-Serra F."/>
            <person name="Jaen-Luchoro D."/>
            <person name="Karlsson R."/>
            <person name="Svensson-Stadler L."/>
            <person name="Chun J."/>
            <person name="Moore E."/>
        </authorList>
    </citation>
    <scope>NUCLEOTIDE SEQUENCE [LARGE SCALE GENOMIC DNA]</scope>
    <source>
        <strain evidence="1 2">CCUG 65686</strain>
    </source>
</reference>
<dbReference type="AlphaFoldDB" id="A0A6L3MV57"/>
<dbReference type="RefSeq" id="WP_150998978.1">
    <property type="nucleotide sequence ID" value="NZ_CABVPM010000015.1"/>
</dbReference>